<keyword evidence="3" id="KW-1185">Reference proteome</keyword>
<feature type="region of interest" description="Disordered" evidence="1">
    <location>
        <begin position="263"/>
        <end position="285"/>
    </location>
</feature>
<evidence type="ECO:0000313" key="2">
    <source>
        <dbReference type="EMBL" id="KAK5955737.1"/>
    </source>
</evidence>
<proteinExistence type="predicted"/>
<comment type="caution">
    <text evidence="2">The sequence shown here is derived from an EMBL/GenBank/DDBJ whole genome shotgun (WGS) entry which is preliminary data.</text>
</comment>
<dbReference type="EMBL" id="JAKLMC020000006">
    <property type="protein sequence ID" value="KAK5955737.1"/>
    <property type="molecule type" value="Genomic_DNA"/>
</dbReference>
<name>A0AAN8EPL9_9EURO</name>
<evidence type="ECO:0000256" key="1">
    <source>
        <dbReference type="SAM" id="MobiDB-lite"/>
    </source>
</evidence>
<accession>A0AAN8EPL9</accession>
<reference evidence="2 3" key="1">
    <citation type="submission" date="2022-12" db="EMBL/GenBank/DDBJ databases">
        <title>Genomic features and morphological characterization of a novel Knufia sp. strain isolated from spacecraft assembly facility.</title>
        <authorList>
            <person name="Teixeira M."/>
            <person name="Chander A.M."/>
            <person name="Stajich J.E."/>
            <person name="Venkateswaran K."/>
        </authorList>
    </citation>
    <scope>NUCLEOTIDE SEQUENCE [LARGE SCALE GENOMIC DNA]</scope>
    <source>
        <strain evidence="2 3">FJI-L2-BK-P2</strain>
    </source>
</reference>
<sequence length="285" mass="33122">MPEFWDTPQELRTKTYKDLFQSTPVTLRIRTDKKGHKFWPPFTTAPDQISRKCINTFLVSKRMYAEAKPLFLAYTPFTVAQGMLHEANIAMPTYSRPRKYWQLQDVKVLNFLDHQFGFLNEAKEGFALVIRRCSRTSDRFDLLSYRHGFVLDRAGIFHLDGFLRLGFEYAGEISCRLLIALHESNQGLFFHRICVMIIDEQRSVNIYGSSKHATRAVKAKLQKKEIFEPGTRITMYKTSTSELNRWAIDETNLQKTPETLGRIHDADEEQDSNASDDHGNMELDI</sequence>
<protein>
    <submittedName>
        <fullName evidence="2">Uncharacterized protein</fullName>
    </submittedName>
</protein>
<feature type="compositionally biased region" description="Basic and acidic residues" evidence="1">
    <location>
        <begin position="275"/>
        <end position="285"/>
    </location>
</feature>
<dbReference type="AlphaFoldDB" id="A0AAN8EPL9"/>
<organism evidence="2 3">
    <name type="scientific">Knufia fluminis</name>
    <dbReference type="NCBI Taxonomy" id="191047"/>
    <lineage>
        <taxon>Eukaryota</taxon>
        <taxon>Fungi</taxon>
        <taxon>Dikarya</taxon>
        <taxon>Ascomycota</taxon>
        <taxon>Pezizomycotina</taxon>
        <taxon>Eurotiomycetes</taxon>
        <taxon>Chaetothyriomycetidae</taxon>
        <taxon>Chaetothyriales</taxon>
        <taxon>Trichomeriaceae</taxon>
        <taxon>Knufia</taxon>
    </lineage>
</organism>
<evidence type="ECO:0000313" key="3">
    <source>
        <dbReference type="Proteomes" id="UP001316803"/>
    </source>
</evidence>
<gene>
    <name evidence="2" type="ORF">OHC33_003378</name>
</gene>
<dbReference type="Proteomes" id="UP001316803">
    <property type="component" value="Unassembled WGS sequence"/>
</dbReference>